<reference evidence="2" key="2">
    <citation type="submission" date="2015-01" db="EMBL/GenBank/DDBJ databases">
        <title>Evolutionary Origins and Diversification of the Mycorrhizal Mutualists.</title>
        <authorList>
            <consortium name="DOE Joint Genome Institute"/>
            <consortium name="Mycorrhizal Genomics Consortium"/>
            <person name="Kohler A."/>
            <person name="Kuo A."/>
            <person name="Nagy L.G."/>
            <person name="Floudas D."/>
            <person name="Copeland A."/>
            <person name="Barry K.W."/>
            <person name="Cichocki N."/>
            <person name="Veneault-Fourrey C."/>
            <person name="LaButti K."/>
            <person name="Lindquist E.A."/>
            <person name="Lipzen A."/>
            <person name="Lundell T."/>
            <person name="Morin E."/>
            <person name="Murat C."/>
            <person name="Riley R."/>
            <person name="Ohm R."/>
            <person name="Sun H."/>
            <person name="Tunlid A."/>
            <person name="Henrissat B."/>
            <person name="Grigoriev I.V."/>
            <person name="Hibbett D.S."/>
            <person name="Martin F."/>
        </authorList>
    </citation>
    <scope>NUCLEOTIDE SEQUENCE [LARGE SCALE GENOMIC DNA]</scope>
    <source>
        <strain evidence="2">Ve08.2h10</strain>
    </source>
</reference>
<proteinExistence type="predicted"/>
<dbReference type="AlphaFoldDB" id="A0A0D0CUH9"/>
<evidence type="ECO:0000313" key="1">
    <source>
        <dbReference type="EMBL" id="KIK79103.1"/>
    </source>
</evidence>
<dbReference type="HOGENOM" id="CLU_039070_5_2_1"/>
<name>A0A0D0CUH9_9AGAM</name>
<accession>A0A0D0CUH9</accession>
<reference evidence="1 2" key="1">
    <citation type="submission" date="2014-04" db="EMBL/GenBank/DDBJ databases">
        <authorList>
            <consortium name="DOE Joint Genome Institute"/>
            <person name="Kuo A."/>
            <person name="Kohler A."/>
            <person name="Jargeat P."/>
            <person name="Nagy L.G."/>
            <person name="Floudas D."/>
            <person name="Copeland A."/>
            <person name="Barry K.W."/>
            <person name="Cichocki N."/>
            <person name="Veneault-Fourrey C."/>
            <person name="LaButti K."/>
            <person name="Lindquist E.A."/>
            <person name="Lipzen A."/>
            <person name="Lundell T."/>
            <person name="Morin E."/>
            <person name="Murat C."/>
            <person name="Sun H."/>
            <person name="Tunlid A."/>
            <person name="Henrissat B."/>
            <person name="Grigoriev I.V."/>
            <person name="Hibbett D.S."/>
            <person name="Martin F."/>
            <person name="Nordberg H.P."/>
            <person name="Cantor M.N."/>
            <person name="Hua S.X."/>
        </authorList>
    </citation>
    <scope>NUCLEOTIDE SEQUENCE [LARGE SCALE GENOMIC DNA]</scope>
    <source>
        <strain evidence="1 2">Ve08.2h10</strain>
    </source>
</reference>
<evidence type="ECO:0000313" key="2">
    <source>
        <dbReference type="Proteomes" id="UP000054538"/>
    </source>
</evidence>
<dbReference type="EMBL" id="KN826377">
    <property type="protein sequence ID" value="KIK79103.1"/>
    <property type="molecule type" value="Genomic_DNA"/>
</dbReference>
<feature type="non-terminal residue" evidence="1">
    <location>
        <position position="1"/>
    </location>
</feature>
<dbReference type="InParanoid" id="A0A0D0CUH9"/>
<organism evidence="1 2">
    <name type="scientific">Paxillus rubicundulus Ve08.2h10</name>
    <dbReference type="NCBI Taxonomy" id="930991"/>
    <lineage>
        <taxon>Eukaryota</taxon>
        <taxon>Fungi</taxon>
        <taxon>Dikarya</taxon>
        <taxon>Basidiomycota</taxon>
        <taxon>Agaricomycotina</taxon>
        <taxon>Agaricomycetes</taxon>
        <taxon>Agaricomycetidae</taxon>
        <taxon>Boletales</taxon>
        <taxon>Paxilineae</taxon>
        <taxon>Paxillaceae</taxon>
        <taxon>Paxillus</taxon>
    </lineage>
</organism>
<gene>
    <name evidence="1" type="ORF">PAXRUDRAFT_162183</name>
</gene>
<dbReference type="Proteomes" id="UP000054538">
    <property type="component" value="Unassembled WGS sequence"/>
</dbReference>
<keyword evidence="2" id="KW-1185">Reference proteome</keyword>
<sequence>PPIMTPAVLVDKAGVVLVWSLPEVLSSHFQVNAYCSTAWISTDLSGPHADNTWCMVHGNFEGADIQGCLNFSSAWFQQGRNVSCPNISPS</sequence>
<protein>
    <submittedName>
        <fullName evidence="1">Uncharacterized protein</fullName>
    </submittedName>
</protein>